<sequence>MSKGLAKLWAVLLVVLVVIGISAAVFLMSPSAKPAGPKYITVIDMTGKAVNISAPVNRVVILQSYWAETAYLLGAGDKIVGISKSVRDSIWIPDYIRNRTVVGDIFSGINLETVVSLKPDAVITDTGYGKAEDVIKSLEGQGIPVVRMFCRNFDDQLKAIRIIGTVLNSTVKAEELANYLSNKFNKIKEVASKIPEGEKPRVLMLSSIKEGLVSTYSNSTWGRAVEDVGGINIAYREFPNQAWPKVNVEKVLAWNPDIIIVVSFDEKTLSQTVQLLTKDPWNKTAAAKNGRIYGVLAGGMRKEAFLDWGPRMLIGYMQLAKLIQPKYFKDLDWRKEADELLTKFYSMKKYITVKDVRGKEITLPYPVERAVVIEGYEITAALGAFDKVVGSQDYAVKRDRTLQKVVPNIKDMPIVGTASSVNMEMLLSLRPEVVITWDVYPKVIEDIESAGIPVVAIRIKNLTSLEETIRLLGKIFGKEARAEEIVSLMNEAIKFVRNRTREIPENQRLRALYLANPQTLNVWGWGTTHSQIFELAGLIDVTRGKMPPPGYGQVPLETITGWNPDIIFLAPRVWCKCTVEDIYNDAKWQQINAVKNHRVYQLPLMSSWSPEFATLSLYYAVKAYPDLFKDVNFDEFYKEFTKKIYGVPLEPYYGG</sequence>
<dbReference type="PANTHER" id="PTHR30535">
    <property type="entry name" value="VITAMIN B12-BINDING PROTEIN"/>
    <property type="match status" value="1"/>
</dbReference>
<feature type="domain" description="Fe/B12 periplasmic-binding" evidence="1">
    <location>
        <begin position="58"/>
        <end position="331"/>
    </location>
</feature>
<evidence type="ECO:0000313" key="4">
    <source>
        <dbReference type="Proteomes" id="UP000277582"/>
    </source>
</evidence>
<dbReference type="Pfam" id="PF01497">
    <property type="entry name" value="Peripla_BP_2"/>
    <property type="match status" value="2"/>
</dbReference>
<dbReference type="InterPro" id="IPR050902">
    <property type="entry name" value="ABC_Transporter_SBP"/>
</dbReference>
<comment type="caution">
    <text evidence="2">The sequence shown here is derived from an EMBL/GenBank/DDBJ whole genome shotgun (WGS) entry which is preliminary data.</text>
</comment>
<dbReference type="PANTHER" id="PTHR30535:SF34">
    <property type="entry name" value="MOLYBDATE-BINDING PROTEIN MOLA"/>
    <property type="match status" value="1"/>
</dbReference>
<dbReference type="SUPFAM" id="SSF53807">
    <property type="entry name" value="Helical backbone' metal receptor"/>
    <property type="match status" value="2"/>
</dbReference>
<dbReference type="InterPro" id="IPR002491">
    <property type="entry name" value="ABC_transptr_periplasmic_BD"/>
</dbReference>
<gene>
    <name evidence="2" type="ORF">D6D85_13905</name>
    <name evidence="3" type="ORF">EF810_02510</name>
</gene>
<dbReference type="EMBL" id="RXII01000044">
    <property type="protein sequence ID" value="RZN62558.1"/>
    <property type="molecule type" value="Genomic_DNA"/>
</dbReference>
<feature type="domain" description="Fe/B12 periplasmic-binding" evidence="1">
    <location>
        <begin position="367"/>
        <end position="632"/>
    </location>
</feature>
<dbReference type="Proteomes" id="UP000316217">
    <property type="component" value="Unassembled WGS sequence"/>
</dbReference>
<name>A0A3R9PG11_9CREN</name>
<evidence type="ECO:0000313" key="5">
    <source>
        <dbReference type="Proteomes" id="UP000316217"/>
    </source>
</evidence>
<protein>
    <recommendedName>
        <fullName evidence="1">Fe/B12 periplasmic-binding domain-containing protein</fullName>
    </recommendedName>
</protein>
<dbReference type="AlphaFoldDB" id="A0A3R9PG11"/>
<dbReference type="Proteomes" id="UP000277582">
    <property type="component" value="Unassembled WGS sequence"/>
</dbReference>
<organism evidence="2 4">
    <name type="scientific">Candidatus Methanodesulfokora washburnensis</name>
    <dbReference type="NCBI Taxonomy" id="2478471"/>
    <lineage>
        <taxon>Archaea</taxon>
        <taxon>Thermoproteota</taxon>
        <taxon>Candidatus Korarchaeia</taxon>
        <taxon>Candidatus Korarchaeia incertae sedis</taxon>
        <taxon>Candidatus Methanodesulfokora</taxon>
    </lineage>
</organism>
<reference evidence="2 4" key="1">
    <citation type="submission" date="2018-10" db="EMBL/GenBank/DDBJ databases">
        <title>Co-occurring genomic capacity for anaerobic methane metabolism and dissimilatory sulfite reduction discovered in the Korarchaeota.</title>
        <authorList>
            <person name="Mckay L.J."/>
            <person name="Dlakic M."/>
            <person name="Fields M.W."/>
            <person name="Delmont T.O."/>
            <person name="Eren A.M."/>
            <person name="Jay Z.J."/>
            <person name="Klingelsmith K.B."/>
            <person name="Rusch D.B."/>
            <person name="Inskeep W.P."/>
        </authorList>
    </citation>
    <scope>NUCLEOTIDE SEQUENCE [LARGE SCALE GENOMIC DNA]</scope>
    <source>
        <strain evidence="2 4">MDKW</strain>
    </source>
</reference>
<evidence type="ECO:0000259" key="1">
    <source>
        <dbReference type="PROSITE" id="PS50983"/>
    </source>
</evidence>
<evidence type="ECO:0000313" key="3">
    <source>
        <dbReference type="EMBL" id="RZN62558.1"/>
    </source>
</evidence>
<evidence type="ECO:0000313" key="2">
    <source>
        <dbReference type="EMBL" id="RSN72421.1"/>
    </source>
</evidence>
<accession>A0A3R9PG11</accession>
<dbReference type="EMBL" id="RCOS01000155">
    <property type="protein sequence ID" value="RSN72421.1"/>
    <property type="molecule type" value="Genomic_DNA"/>
</dbReference>
<proteinExistence type="predicted"/>
<dbReference type="OrthoDB" id="24039at2157"/>
<keyword evidence="4" id="KW-1185">Reference proteome</keyword>
<dbReference type="Gene3D" id="3.40.50.1980">
    <property type="entry name" value="Nitrogenase molybdenum iron protein domain"/>
    <property type="match status" value="4"/>
</dbReference>
<reference evidence="3 5" key="2">
    <citation type="journal article" date="2019" name="Nat. Microbiol.">
        <title>Wide diversity of methane and short-chain alkane metabolisms in uncultured archaea.</title>
        <authorList>
            <person name="Borrel G."/>
            <person name="Adam P.S."/>
            <person name="McKay L.J."/>
            <person name="Chen L.X."/>
            <person name="Sierra-Garcia I.N."/>
            <person name="Sieber C.M."/>
            <person name="Letourneur Q."/>
            <person name="Ghozlane A."/>
            <person name="Andersen G.L."/>
            <person name="Li W.J."/>
            <person name="Hallam S.J."/>
            <person name="Muyzer G."/>
            <person name="de Oliveira V.M."/>
            <person name="Inskeep W.P."/>
            <person name="Banfield J.F."/>
            <person name="Gribaldo S."/>
        </authorList>
    </citation>
    <scope>NUCLEOTIDE SEQUENCE [LARGE SCALE GENOMIC DNA]</scope>
    <source>
        <strain evidence="3">NM4</strain>
    </source>
</reference>
<dbReference type="PROSITE" id="PS50983">
    <property type="entry name" value="FE_B12_PBP"/>
    <property type="match status" value="2"/>
</dbReference>
<dbReference type="RefSeq" id="WP_125672549.1">
    <property type="nucleotide sequence ID" value="NZ_RCOS01000155.1"/>
</dbReference>